<evidence type="ECO:0000256" key="3">
    <source>
        <dbReference type="SAM" id="SignalP"/>
    </source>
</evidence>
<dbReference type="PROSITE" id="PS50068">
    <property type="entry name" value="LDLRA_2"/>
    <property type="match status" value="1"/>
</dbReference>
<keyword evidence="1" id="KW-1015">Disulfide bond</keyword>
<evidence type="ECO:0000313" key="6">
    <source>
        <dbReference type="Proteomes" id="UP001209878"/>
    </source>
</evidence>
<dbReference type="Gene3D" id="2.40.128.620">
    <property type="match status" value="1"/>
</dbReference>
<accession>A0AAD9PFV3</accession>
<dbReference type="SMART" id="SM00192">
    <property type="entry name" value="LDLa"/>
    <property type="match status" value="1"/>
</dbReference>
<dbReference type="CDD" id="cd00112">
    <property type="entry name" value="LDLa"/>
    <property type="match status" value="1"/>
</dbReference>
<dbReference type="CDD" id="cd11673">
    <property type="entry name" value="hemoglobin_linker_C"/>
    <property type="match status" value="1"/>
</dbReference>
<gene>
    <name evidence="5" type="ORF">NP493_3g06044</name>
</gene>
<feature type="domain" description="Annelid erythrocruorin linker subunit C-terminal" evidence="4">
    <location>
        <begin position="121"/>
        <end position="241"/>
    </location>
</feature>
<protein>
    <recommendedName>
        <fullName evidence="4">Annelid erythrocruorin linker subunit C-terminal domain-containing protein</fullName>
    </recommendedName>
</protein>
<dbReference type="AlphaFoldDB" id="A0AAD9PFV3"/>
<keyword evidence="3" id="KW-0732">Signal</keyword>
<evidence type="ECO:0000256" key="1">
    <source>
        <dbReference type="ARBA" id="ARBA00023157"/>
    </source>
</evidence>
<dbReference type="Pfam" id="PF16915">
    <property type="entry name" value="Eryth_link_C"/>
    <property type="match status" value="1"/>
</dbReference>
<proteinExistence type="predicted"/>
<evidence type="ECO:0000313" key="5">
    <source>
        <dbReference type="EMBL" id="KAK2194030.1"/>
    </source>
</evidence>
<evidence type="ECO:0000259" key="4">
    <source>
        <dbReference type="Pfam" id="PF16915"/>
    </source>
</evidence>
<dbReference type="EMBL" id="JAODUO010000003">
    <property type="protein sequence ID" value="KAK2194030.1"/>
    <property type="molecule type" value="Genomic_DNA"/>
</dbReference>
<dbReference type="InterPro" id="IPR002172">
    <property type="entry name" value="LDrepeatLR_classA_rpt"/>
</dbReference>
<dbReference type="InterPro" id="IPR036055">
    <property type="entry name" value="LDL_receptor-like_sf"/>
</dbReference>
<evidence type="ECO:0000256" key="2">
    <source>
        <dbReference type="PROSITE-ProRule" id="PRU00124"/>
    </source>
</evidence>
<sequence length="241" mass="26558">MKTILLVCALVAFAAAVPAQLSVSNAMAARVDAQAWRVDRLTKQYQAISDAADAALNSAKEAGDAANHLLKYHLKGSDEWCSSNMARCGQSAQCISHLAFCDGVNDCKNHFDEQPDRCVLPVSVNTTWIGYPAYDHCTQRKPYEMIISITSAPASSVHKVDQLLKVQVDLFSMRGGLKQSASLVGDAYYCKGKQTLVIAPPEDDRLEIVGEFDGVYTDRFTGFIRREMSGDKCAEFRFFKQ</sequence>
<feature type="signal peptide" evidence="3">
    <location>
        <begin position="1"/>
        <end position="16"/>
    </location>
</feature>
<comment type="caution">
    <text evidence="2">Lacks conserved residue(s) required for the propagation of feature annotation.</text>
</comment>
<name>A0AAD9PFV3_RIDPI</name>
<dbReference type="InterPro" id="IPR036153">
    <property type="entry name" value="Eryth_link_C_sf"/>
</dbReference>
<keyword evidence="6" id="KW-1185">Reference proteome</keyword>
<comment type="caution">
    <text evidence="5">The sequence shown here is derived from an EMBL/GenBank/DDBJ whole genome shotgun (WGS) entry which is preliminary data.</text>
</comment>
<reference evidence="5" key="1">
    <citation type="journal article" date="2023" name="Mol. Biol. Evol.">
        <title>Third-Generation Sequencing Reveals the Adaptive Role of the Epigenome in Three Deep-Sea Polychaetes.</title>
        <authorList>
            <person name="Perez M."/>
            <person name="Aroh O."/>
            <person name="Sun Y."/>
            <person name="Lan Y."/>
            <person name="Juniper S.K."/>
            <person name="Young C.R."/>
            <person name="Angers B."/>
            <person name="Qian P.Y."/>
        </authorList>
    </citation>
    <scope>NUCLEOTIDE SEQUENCE</scope>
    <source>
        <strain evidence="5">R07B-5</strain>
    </source>
</reference>
<dbReference type="Proteomes" id="UP001209878">
    <property type="component" value="Unassembled WGS sequence"/>
</dbReference>
<dbReference type="SUPFAM" id="SSF57424">
    <property type="entry name" value="LDL receptor-like module"/>
    <property type="match status" value="1"/>
</dbReference>
<organism evidence="5 6">
    <name type="scientific">Ridgeia piscesae</name>
    <name type="common">Tubeworm</name>
    <dbReference type="NCBI Taxonomy" id="27915"/>
    <lineage>
        <taxon>Eukaryota</taxon>
        <taxon>Metazoa</taxon>
        <taxon>Spiralia</taxon>
        <taxon>Lophotrochozoa</taxon>
        <taxon>Annelida</taxon>
        <taxon>Polychaeta</taxon>
        <taxon>Sedentaria</taxon>
        <taxon>Canalipalpata</taxon>
        <taxon>Sabellida</taxon>
        <taxon>Siboglinidae</taxon>
        <taxon>Ridgeia</taxon>
    </lineage>
</organism>
<feature type="chain" id="PRO_5041905703" description="Annelid erythrocruorin linker subunit C-terminal domain-containing protein" evidence="3">
    <location>
        <begin position="17"/>
        <end position="241"/>
    </location>
</feature>
<dbReference type="InterPro" id="IPR031639">
    <property type="entry name" value="Eryth_link_C"/>
</dbReference>
<dbReference type="SUPFAM" id="SSF141480">
    <property type="entry name" value="Extracellular hemoglobin linker subunit, receptor domain"/>
    <property type="match status" value="1"/>
</dbReference>